<evidence type="ECO:0000313" key="6">
    <source>
        <dbReference type="EMBL" id="KAG8227948.1"/>
    </source>
</evidence>
<dbReference type="SMART" id="SM00369">
    <property type="entry name" value="LRR_TYP"/>
    <property type="match status" value="36"/>
</dbReference>
<dbReference type="SMART" id="SM00364">
    <property type="entry name" value="LRR_BAC"/>
    <property type="match status" value="12"/>
</dbReference>
<evidence type="ECO:0000313" key="7">
    <source>
        <dbReference type="Proteomes" id="UP000792457"/>
    </source>
</evidence>
<keyword evidence="2" id="KW-0732">Signal</keyword>
<dbReference type="PANTHER" id="PTHR24366">
    <property type="entry name" value="IG(IMMUNOGLOBULIN) AND LRR(LEUCINE RICH REPEAT) DOMAINS"/>
    <property type="match status" value="1"/>
</dbReference>
<dbReference type="FunFam" id="3.80.10.10:FF:001164">
    <property type="entry name" value="GH01279p"/>
    <property type="match status" value="1"/>
</dbReference>
<dbReference type="SMART" id="SM00082">
    <property type="entry name" value="LRRCT"/>
    <property type="match status" value="1"/>
</dbReference>
<feature type="region of interest" description="Disordered" evidence="4">
    <location>
        <begin position="1343"/>
        <end position="1388"/>
    </location>
</feature>
<dbReference type="Pfam" id="PF13855">
    <property type="entry name" value="LRR_8"/>
    <property type="match status" value="10"/>
</dbReference>
<evidence type="ECO:0000256" key="4">
    <source>
        <dbReference type="SAM" id="MobiDB-lite"/>
    </source>
</evidence>
<keyword evidence="7" id="KW-1185">Reference proteome</keyword>
<evidence type="ECO:0000256" key="2">
    <source>
        <dbReference type="ARBA" id="ARBA00022729"/>
    </source>
</evidence>
<evidence type="ECO:0000256" key="1">
    <source>
        <dbReference type="ARBA" id="ARBA00022614"/>
    </source>
</evidence>
<reference evidence="6" key="2">
    <citation type="submission" date="2017-10" db="EMBL/GenBank/DDBJ databases">
        <title>Ladona fulva Genome sequencing and assembly.</title>
        <authorList>
            <person name="Murali S."/>
            <person name="Richards S."/>
            <person name="Bandaranaike D."/>
            <person name="Bellair M."/>
            <person name="Blankenburg K."/>
            <person name="Chao H."/>
            <person name="Dinh H."/>
            <person name="Doddapaneni H."/>
            <person name="Dugan-Rocha S."/>
            <person name="Elkadiri S."/>
            <person name="Gnanaolivu R."/>
            <person name="Hernandez B."/>
            <person name="Skinner E."/>
            <person name="Javaid M."/>
            <person name="Lee S."/>
            <person name="Li M."/>
            <person name="Ming W."/>
            <person name="Munidasa M."/>
            <person name="Muniz J."/>
            <person name="Nguyen L."/>
            <person name="Hughes D."/>
            <person name="Osuji N."/>
            <person name="Pu L.-L."/>
            <person name="Puazo M."/>
            <person name="Qu C."/>
            <person name="Quiroz J."/>
            <person name="Raj R."/>
            <person name="Weissenberger G."/>
            <person name="Xin Y."/>
            <person name="Zou X."/>
            <person name="Han Y."/>
            <person name="Worley K."/>
            <person name="Muzny D."/>
            <person name="Gibbs R."/>
        </authorList>
    </citation>
    <scope>NUCLEOTIDE SEQUENCE</scope>
    <source>
        <strain evidence="6">Sampled in the wild</strain>
    </source>
</reference>
<dbReference type="PROSITE" id="PS51450">
    <property type="entry name" value="LRR"/>
    <property type="match status" value="4"/>
</dbReference>
<dbReference type="InterPro" id="IPR032675">
    <property type="entry name" value="LRR_dom_sf"/>
</dbReference>
<dbReference type="InterPro" id="IPR000483">
    <property type="entry name" value="Cys-rich_flank_reg_C"/>
</dbReference>
<dbReference type="InterPro" id="IPR001611">
    <property type="entry name" value="Leu-rich_rpt"/>
</dbReference>
<feature type="compositionally biased region" description="Basic residues" evidence="4">
    <location>
        <begin position="1378"/>
        <end position="1388"/>
    </location>
</feature>
<dbReference type="Gene3D" id="3.80.10.10">
    <property type="entry name" value="Ribonuclease Inhibitor"/>
    <property type="match status" value="6"/>
</dbReference>
<comment type="caution">
    <text evidence="6">The sequence shown here is derived from an EMBL/GenBank/DDBJ whole genome shotgun (WGS) entry which is preliminary data.</text>
</comment>
<feature type="compositionally biased region" description="Gly residues" evidence="4">
    <location>
        <begin position="1085"/>
        <end position="1097"/>
    </location>
</feature>
<feature type="region of interest" description="Disordered" evidence="4">
    <location>
        <begin position="1085"/>
        <end position="1125"/>
    </location>
</feature>
<accession>A0A8K0K4U5</accession>
<gene>
    <name evidence="6" type="ORF">J437_LFUL008392</name>
</gene>
<name>A0A8K0K4U5_LADFU</name>
<sequence length="1459" mass="158747">MTGLHRLRALDLEGNLVSELPPYAFPRGLRLTRLTLKANRIARVHEAALAGIEGTLAELDLSENRLDTFPLSALRRLQHLRSLYLAWNAIGAMPGKDDSEESGTVTQQLTTSGEDPPRLPSLLNLDLGSNDFEVLPARSFTALPSLRTLSLTHNAVSVVHRDAFAGLSDLETIDLSFNRVLSLEAGTFRNNLRLKTVDLSGNHLHGIAGVFSGLPELRELLLPDNNVLEIPGDSFDERSSPFVSSAGCTELSVLDLERNAIRRVDESSLLPLPRLNTLRLGENLIENLPKGLFQRSKFLSSLSLDGNRIGSIEDGLFSPLEKSLKELRLQGNRLEEVDRDDLHPLPSLLELHLQRNRLSTVAPGAFRSLRAIQHANLAGNRLTHLGDVFGRSYEQNIPDERPSLAHPAATQSLGTSPTDSSPQPASLVSLQLGGNKLEALSESALKGQTAVQILWLSHNKLVRLPRTLLADLASVRRLYMADNRLISIEDHAFTGMHSLRFIDLSRNRLSHVSASTFTGMSMLEELRLAGNRLRHVDAGSLAPLVRLRTLDLSHNPLRQALLPVDPSNSSSNSVISGSRRGSTLEYGGALPTANVGIPLRVLLLKNASLSRLDPAAFRGLSNLNELALDDNRLDANTISRLSIPGLRELSLSGNDLSGAGTETLSGLPSLQRLEIDRARLPAILPDALLLPCRRGLSRLQLRGNNIRALSKAALAGLTYLRELRLGDNSLTEIPYNAIADTAPSLEVLSAPSNSIRTVSSAKLSAVPRLRELDLRDNDIAVLLSTGFLAPSFNNSAQPPLPNLLSIDLSGNVLTSMPGDFIKGAPVLRRLQLARNRLKELPPSVITHATSLRWLDLSGNPLERIRDETVPTQGSSQLQELHISGTNLTSLSVNDLVWFPGLLQLSLSQNRISRIAPGVFKPLRTLAVLDLGLNEIELLPGDRLRGLKSIRTLNLTHNRLKALDPFPEDLKSMQILDLSFNQLTRISQETFRNLRALSALHLAGNWISSLASDCFRPLRNLRTLDLSRNYLESIPVATLRPVEAQLHSLSAEENPLHCSCDSQELWAWLHDHERVLAAAAVGAGAEMGEGGEGGYGEGEGGDQPSPGRGEEPPGGSTTVAGGLRCESPPELRGEPFMELEPPRFCSLPLILKLAIQDIQTFSVVVSWQGRDDHGITATPAATGCVSSFCYSKDLYDPILIAILQGHAYGGLPHNQVHTGQDFGPSERCLDGEQRGKAHGGRPGIDARNAGNQLQLRKRRFGIRQQRWLNPHAEAGTDCGKLHGYRGVRDFGGSALISEAEEAERDGEEGRWRRTVSTVPAVFTASSPSASDATASEAVLAAIFTDPPPRSPEASHATEASPPPPHGDIAALLDPEPRGRSGRGRNYHPKHLIRPGRLRVGDFFVTEVKLKAMDGSVIVFSPSRKRRGPKTAAEGDGRLKLSEGKTRSLLILKDSRKRNMG</sequence>
<feature type="domain" description="LRRCT" evidence="5">
    <location>
        <begin position="1053"/>
        <end position="1145"/>
    </location>
</feature>
<feature type="compositionally biased region" description="Polar residues" evidence="4">
    <location>
        <begin position="409"/>
        <end position="425"/>
    </location>
</feature>
<dbReference type="PANTHER" id="PTHR24366:SF96">
    <property type="entry name" value="LEUCINE RICH REPEAT CONTAINING 53"/>
    <property type="match status" value="1"/>
</dbReference>
<evidence type="ECO:0000259" key="5">
    <source>
        <dbReference type="SMART" id="SM00082"/>
    </source>
</evidence>
<organism evidence="6 7">
    <name type="scientific">Ladona fulva</name>
    <name type="common">Scarce chaser dragonfly</name>
    <name type="synonym">Libellula fulva</name>
    <dbReference type="NCBI Taxonomy" id="123851"/>
    <lineage>
        <taxon>Eukaryota</taxon>
        <taxon>Metazoa</taxon>
        <taxon>Ecdysozoa</taxon>
        <taxon>Arthropoda</taxon>
        <taxon>Hexapoda</taxon>
        <taxon>Insecta</taxon>
        <taxon>Pterygota</taxon>
        <taxon>Palaeoptera</taxon>
        <taxon>Odonata</taxon>
        <taxon>Epiprocta</taxon>
        <taxon>Anisoptera</taxon>
        <taxon>Libelluloidea</taxon>
        <taxon>Libellulidae</taxon>
        <taxon>Ladona</taxon>
    </lineage>
</organism>
<dbReference type="SMART" id="SM00365">
    <property type="entry name" value="LRR_SD22"/>
    <property type="match status" value="7"/>
</dbReference>
<keyword evidence="1" id="KW-0433">Leucine-rich repeat</keyword>
<dbReference type="EMBL" id="KZ308350">
    <property type="protein sequence ID" value="KAG8227948.1"/>
    <property type="molecule type" value="Genomic_DNA"/>
</dbReference>
<dbReference type="OrthoDB" id="10027416at2759"/>
<feature type="compositionally biased region" description="Polar residues" evidence="4">
    <location>
        <begin position="102"/>
        <end position="113"/>
    </location>
</feature>
<dbReference type="GO" id="GO:0071944">
    <property type="term" value="C:cell periphery"/>
    <property type="evidence" value="ECO:0007669"/>
    <property type="project" value="UniProtKB-ARBA"/>
</dbReference>
<protein>
    <recommendedName>
        <fullName evidence="5">LRRCT domain-containing protein</fullName>
    </recommendedName>
</protein>
<dbReference type="SUPFAM" id="SSF52047">
    <property type="entry name" value="RNI-like"/>
    <property type="match status" value="3"/>
</dbReference>
<keyword evidence="3" id="KW-0677">Repeat</keyword>
<dbReference type="Proteomes" id="UP000792457">
    <property type="component" value="Unassembled WGS sequence"/>
</dbReference>
<feature type="region of interest" description="Disordered" evidence="4">
    <location>
        <begin position="397"/>
        <end position="425"/>
    </location>
</feature>
<feature type="region of interest" description="Disordered" evidence="4">
    <location>
        <begin position="95"/>
        <end position="119"/>
    </location>
</feature>
<dbReference type="SUPFAM" id="SSF52058">
    <property type="entry name" value="L domain-like"/>
    <property type="match status" value="1"/>
</dbReference>
<proteinExistence type="predicted"/>
<reference evidence="6" key="1">
    <citation type="submission" date="2013-04" db="EMBL/GenBank/DDBJ databases">
        <authorList>
            <person name="Qu J."/>
            <person name="Murali S.C."/>
            <person name="Bandaranaike D."/>
            <person name="Bellair M."/>
            <person name="Blankenburg K."/>
            <person name="Chao H."/>
            <person name="Dinh H."/>
            <person name="Doddapaneni H."/>
            <person name="Downs B."/>
            <person name="Dugan-Rocha S."/>
            <person name="Elkadiri S."/>
            <person name="Gnanaolivu R.D."/>
            <person name="Hernandez B."/>
            <person name="Javaid M."/>
            <person name="Jayaseelan J.C."/>
            <person name="Lee S."/>
            <person name="Li M."/>
            <person name="Ming W."/>
            <person name="Munidasa M."/>
            <person name="Muniz J."/>
            <person name="Nguyen L."/>
            <person name="Ongeri F."/>
            <person name="Osuji N."/>
            <person name="Pu L.-L."/>
            <person name="Puazo M."/>
            <person name="Qu C."/>
            <person name="Quiroz J."/>
            <person name="Raj R."/>
            <person name="Weissenberger G."/>
            <person name="Xin Y."/>
            <person name="Zou X."/>
            <person name="Han Y."/>
            <person name="Richards S."/>
            <person name="Worley K."/>
            <person name="Muzny D."/>
            <person name="Gibbs R."/>
        </authorList>
    </citation>
    <scope>NUCLEOTIDE SEQUENCE</scope>
    <source>
        <strain evidence="6">Sampled in the wild</strain>
    </source>
</reference>
<dbReference type="InterPro" id="IPR003591">
    <property type="entry name" value="Leu-rich_rpt_typical-subtyp"/>
</dbReference>
<evidence type="ECO:0000256" key="3">
    <source>
        <dbReference type="ARBA" id="ARBA00022737"/>
    </source>
</evidence>